<gene>
    <name evidence="1" type="ORF">TRIUR3_10837</name>
</gene>
<proteinExistence type="predicted"/>
<organism evidence="1">
    <name type="scientific">Triticum urartu</name>
    <name type="common">Red wild einkorn</name>
    <name type="synonym">Crithodium urartu</name>
    <dbReference type="NCBI Taxonomy" id="4572"/>
    <lineage>
        <taxon>Eukaryota</taxon>
        <taxon>Viridiplantae</taxon>
        <taxon>Streptophyta</taxon>
        <taxon>Embryophyta</taxon>
        <taxon>Tracheophyta</taxon>
        <taxon>Spermatophyta</taxon>
        <taxon>Magnoliopsida</taxon>
        <taxon>Liliopsida</taxon>
        <taxon>Poales</taxon>
        <taxon>Poaceae</taxon>
        <taxon>BOP clade</taxon>
        <taxon>Pooideae</taxon>
        <taxon>Triticodae</taxon>
        <taxon>Triticeae</taxon>
        <taxon>Triticinae</taxon>
        <taxon>Triticum</taxon>
    </lineage>
</organism>
<accession>M7ZXP7</accession>
<reference evidence="1" key="1">
    <citation type="journal article" date="2013" name="Nature">
        <title>Draft genome of the wheat A-genome progenitor Triticum urartu.</title>
        <authorList>
            <person name="Ling H.Q."/>
            <person name="Zhao S."/>
            <person name="Liu D."/>
            <person name="Wang J."/>
            <person name="Sun H."/>
            <person name="Zhang C."/>
            <person name="Fan H."/>
            <person name="Li D."/>
            <person name="Dong L."/>
            <person name="Tao Y."/>
            <person name="Gao C."/>
            <person name="Wu H."/>
            <person name="Li Y."/>
            <person name="Cui Y."/>
            <person name="Guo X."/>
            <person name="Zheng S."/>
            <person name="Wang B."/>
            <person name="Yu K."/>
            <person name="Liang Q."/>
            <person name="Yang W."/>
            <person name="Lou X."/>
            <person name="Chen J."/>
            <person name="Feng M."/>
            <person name="Jian J."/>
            <person name="Zhang X."/>
            <person name="Luo G."/>
            <person name="Jiang Y."/>
            <person name="Liu J."/>
            <person name="Wang Z."/>
            <person name="Sha Y."/>
            <person name="Zhang B."/>
            <person name="Wu H."/>
            <person name="Tang D."/>
            <person name="Shen Q."/>
            <person name="Xue P."/>
            <person name="Zou S."/>
            <person name="Wang X."/>
            <person name="Liu X."/>
            <person name="Wang F."/>
            <person name="Yang Y."/>
            <person name="An X."/>
            <person name="Dong Z."/>
            <person name="Zhang K."/>
            <person name="Zhang X."/>
            <person name="Luo M.C."/>
            <person name="Dvorak J."/>
            <person name="Tong Y."/>
            <person name="Wang J."/>
            <person name="Yang H."/>
            <person name="Li Z."/>
            <person name="Wang D."/>
            <person name="Zhang A."/>
            <person name="Wang J."/>
        </authorList>
    </citation>
    <scope>NUCLEOTIDE SEQUENCE</scope>
</reference>
<dbReference type="EMBL" id="KD149475">
    <property type="protein sequence ID" value="EMS57150.1"/>
    <property type="molecule type" value="Genomic_DNA"/>
</dbReference>
<dbReference type="AlphaFoldDB" id="M7ZXP7"/>
<sequence length="83" mass="9369">MAIKKIASDVEIDPVFLCGVGNGWWRGELEKIALHIDFVIFSTHPSYEMCACAGTGRFQEKERRIQMVQEELQTVPKNATTVV</sequence>
<protein>
    <submittedName>
        <fullName evidence="1">Uncharacterized protein</fullName>
    </submittedName>
</protein>
<evidence type="ECO:0000313" key="1">
    <source>
        <dbReference type="EMBL" id="EMS57150.1"/>
    </source>
</evidence>
<name>M7ZXP7_TRIUA</name>